<evidence type="ECO:0000256" key="10">
    <source>
        <dbReference type="ARBA" id="ARBA00068570"/>
    </source>
</evidence>
<comment type="cofactor">
    <cofactor evidence="13">
        <name>[4Fe-4S] cluster</name>
        <dbReference type="ChEBI" id="CHEBI:49883"/>
    </cofactor>
    <text evidence="13">Binds 2 [4Fe-4S] clusters. One cluster is coordinated with 3 cysteines and an exchangeable S-adenosyl-L-methionine.</text>
</comment>
<evidence type="ECO:0000313" key="18">
    <source>
        <dbReference type="Proteomes" id="UP001286174"/>
    </source>
</evidence>
<feature type="domain" description="MTTase N-terminal" evidence="15">
    <location>
        <begin position="42"/>
        <end position="160"/>
    </location>
</feature>
<comment type="subcellular location">
    <subcellularLocation>
        <location evidence="13">Cytoplasm</location>
    </subcellularLocation>
</comment>
<comment type="function">
    <text evidence="1 13">Catalyzes the methylthiolation of N6-(dimethylallyl)adenosine (i(6)A), leading to the formation of 2-methylthio-N6-(dimethylallyl)adenosine (ms(2)i(6)A) at position 37 in tRNAs that read codons beginning with uridine.</text>
</comment>
<keyword evidence="4 13" id="KW-0949">S-adenosyl-L-methionine</keyword>
<dbReference type="PROSITE" id="PS01278">
    <property type="entry name" value="MTTASE_RADICAL"/>
    <property type="match status" value="1"/>
</dbReference>
<dbReference type="InterPro" id="IPR058240">
    <property type="entry name" value="rSAM_sf"/>
</dbReference>
<feature type="binding site" evidence="13">
    <location>
        <position position="121"/>
    </location>
    <ligand>
        <name>[4Fe-4S] cluster</name>
        <dbReference type="ChEBI" id="CHEBI:49883"/>
        <label>1</label>
    </ligand>
</feature>
<evidence type="ECO:0000256" key="7">
    <source>
        <dbReference type="ARBA" id="ARBA00023014"/>
    </source>
</evidence>
<keyword evidence="18" id="KW-1185">Reference proteome</keyword>
<feature type="binding site" evidence="13">
    <location>
        <position position="201"/>
    </location>
    <ligand>
        <name>[4Fe-4S] cluster</name>
        <dbReference type="ChEBI" id="CHEBI:49883"/>
        <label>2</label>
        <note>4Fe-4S-S-AdoMet</note>
    </ligand>
</feature>
<feature type="binding site" evidence="13">
    <location>
        <position position="204"/>
    </location>
    <ligand>
        <name>[4Fe-4S] cluster</name>
        <dbReference type="ChEBI" id="CHEBI:49883"/>
        <label>2</label>
        <note>4Fe-4S-S-AdoMet</note>
    </ligand>
</feature>
<evidence type="ECO:0000256" key="11">
    <source>
        <dbReference type="ARBA" id="ARBA00080698"/>
    </source>
</evidence>
<dbReference type="RefSeq" id="WP_277654820.1">
    <property type="nucleotide sequence ID" value="NZ_JALBUR010000001.1"/>
</dbReference>
<evidence type="ECO:0000256" key="9">
    <source>
        <dbReference type="ARBA" id="ARBA00051425"/>
    </source>
</evidence>
<dbReference type="EMBL" id="JALBUR010000001">
    <property type="protein sequence ID" value="MDX8418685.1"/>
    <property type="molecule type" value="Genomic_DNA"/>
</dbReference>
<evidence type="ECO:0000256" key="12">
    <source>
        <dbReference type="ARBA" id="ARBA00081141"/>
    </source>
</evidence>
<dbReference type="AlphaFoldDB" id="A0AB35TZX2"/>
<dbReference type="SMART" id="SM00729">
    <property type="entry name" value="Elp3"/>
    <property type="match status" value="1"/>
</dbReference>
<dbReference type="CDD" id="cd01335">
    <property type="entry name" value="Radical_SAM"/>
    <property type="match status" value="1"/>
</dbReference>
<dbReference type="GO" id="GO:0046872">
    <property type="term" value="F:metal ion binding"/>
    <property type="evidence" value="ECO:0007669"/>
    <property type="project" value="UniProtKB-KW"/>
</dbReference>
<dbReference type="PANTHER" id="PTHR43020:SF2">
    <property type="entry name" value="MITOCHONDRIAL TRNA METHYLTHIOTRANSFERASE CDK5RAP1"/>
    <property type="match status" value="1"/>
</dbReference>
<dbReference type="InterPro" id="IPR006638">
    <property type="entry name" value="Elp3/MiaA/NifB-like_rSAM"/>
</dbReference>
<keyword evidence="6 13" id="KW-0408">Iron</keyword>
<dbReference type="HAMAP" id="MF_01864">
    <property type="entry name" value="tRNA_metthiotr_MiaB"/>
    <property type="match status" value="1"/>
</dbReference>
<keyword evidence="7 13" id="KW-0411">Iron-sulfur</keyword>
<evidence type="ECO:0000256" key="5">
    <source>
        <dbReference type="ARBA" id="ARBA00022723"/>
    </source>
</evidence>
<evidence type="ECO:0000256" key="2">
    <source>
        <dbReference type="ARBA" id="ARBA00022485"/>
    </source>
</evidence>
<dbReference type="PROSITE" id="PS51449">
    <property type="entry name" value="MTTASE_N"/>
    <property type="match status" value="1"/>
</dbReference>
<dbReference type="Proteomes" id="UP001286174">
    <property type="component" value="Unassembled WGS sequence"/>
</dbReference>
<evidence type="ECO:0000256" key="4">
    <source>
        <dbReference type="ARBA" id="ARBA00022691"/>
    </source>
</evidence>
<evidence type="ECO:0000259" key="16">
    <source>
        <dbReference type="PROSITE" id="PS51918"/>
    </source>
</evidence>
<dbReference type="NCBIfam" id="TIGR00089">
    <property type="entry name" value="MiaB/RimO family radical SAM methylthiotransferase"/>
    <property type="match status" value="1"/>
</dbReference>
<dbReference type="GO" id="GO:0035597">
    <property type="term" value="F:tRNA-2-methylthio-N(6)-dimethylallyladenosine(37) synthase activity"/>
    <property type="evidence" value="ECO:0007669"/>
    <property type="project" value="UniProtKB-EC"/>
</dbReference>
<dbReference type="SUPFAM" id="SSF102114">
    <property type="entry name" value="Radical SAM enzymes"/>
    <property type="match status" value="1"/>
</dbReference>
<sequence>MENNILKMPDLKQAASRSQKASQVEHDLFHLPEAAQTLGRNKKYYLRTYGCQANVRDGETLAGILELMEYTPCDKPEDADLLIFNTCAVRRTAELHVLGLVGALKELKEKHPEKIFCICGCMAQEEAVVKEILKSYPQVDLIFGTHNLYRFPQLLLDYLDRKETTVEVYSQEGEVIEDLPVKRSDSCKAFVDIMYGCNKFCTYCIVPYTRGRERSRLQADILKEVQQLKDQGRKEVILLGQNVNAYGKDLGMEDGFTTLLKEVAETGIERIRFYTSHPRDYSRTTILAMKQYPNIMKALHLPVQSGSDDVLRRMARGYTAEQYKALFDDMKNEMPEIAFTTDIIVGFPNETDEDFQQTLDLVDYCRYDAAYTFVYSPRSGTPAARMEDSIPAEVKRERLQILNEKIAHYANLANQPYLGQTVKVLCEGPSKKNDKVYTGYSEKNKLVNFTGPDGLAGKIVDVKIKEVHSFSLDGQAL</sequence>
<accession>A0AB35TZX2</accession>
<evidence type="ECO:0000256" key="13">
    <source>
        <dbReference type="HAMAP-Rule" id="MF_01864"/>
    </source>
</evidence>
<evidence type="ECO:0000259" key="15">
    <source>
        <dbReference type="PROSITE" id="PS51449"/>
    </source>
</evidence>
<feature type="binding site" evidence="13">
    <location>
        <position position="197"/>
    </location>
    <ligand>
        <name>[4Fe-4S] cluster</name>
        <dbReference type="ChEBI" id="CHEBI:49883"/>
        <label>2</label>
        <note>4Fe-4S-S-AdoMet</note>
    </ligand>
</feature>
<comment type="similarity">
    <text evidence="13">Belongs to the methylthiotransferase family. MiaB subfamily.</text>
</comment>
<feature type="binding site" evidence="13">
    <location>
        <position position="87"/>
    </location>
    <ligand>
        <name>[4Fe-4S] cluster</name>
        <dbReference type="ChEBI" id="CHEBI:49883"/>
        <label>1</label>
    </ligand>
</feature>
<comment type="subunit">
    <text evidence="13">Monomer.</text>
</comment>
<dbReference type="InterPro" id="IPR038135">
    <property type="entry name" value="Methylthiotransferase_N_sf"/>
</dbReference>
<dbReference type="GO" id="GO:0005829">
    <property type="term" value="C:cytosol"/>
    <property type="evidence" value="ECO:0007669"/>
    <property type="project" value="TreeGrafter"/>
</dbReference>
<dbReference type="SFLD" id="SFLDF00273">
    <property type="entry name" value="(dimethylallyl)adenosine_tRNA"/>
    <property type="match status" value="1"/>
</dbReference>
<dbReference type="PROSITE" id="PS51918">
    <property type="entry name" value="RADICAL_SAM"/>
    <property type="match status" value="1"/>
</dbReference>
<dbReference type="SFLD" id="SFLDG01061">
    <property type="entry name" value="methylthiotransferase"/>
    <property type="match status" value="1"/>
</dbReference>
<dbReference type="InterPro" id="IPR020612">
    <property type="entry name" value="Methylthiotransferase_CS"/>
</dbReference>
<evidence type="ECO:0000313" key="17">
    <source>
        <dbReference type="EMBL" id="MDX8418685.1"/>
    </source>
</evidence>
<dbReference type="EC" id="2.8.4.3" evidence="8 13"/>
<dbReference type="PROSITE" id="PS50926">
    <property type="entry name" value="TRAM"/>
    <property type="match status" value="1"/>
</dbReference>
<dbReference type="NCBIfam" id="TIGR01574">
    <property type="entry name" value="miaB-methiolase"/>
    <property type="match status" value="1"/>
</dbReference>
<dbReference type="PANTHER" id="PTHR43020">
    <property type="entry name" value="CDK5 REGULATORY SUBUNIT-ASSOCIATED PROTEIN 1"/>
    <property type="match status" value="1"/>
</dbReference>
<dbReference type="Pfam" id="PF04055">
    <property type="entry name" value="Radical_SAM"/>
    <property type="match status" value="1"/>
</dbReference>
<comment type="caution">
    <text evidence="17">The sequence shown here is derived from an EMBL/GenBank/DDBJ whole genome shotgun (WGS) entry which is preliminary data.</text>
</comment>
<dbReference type="SFLD" id="SFLDS00029">
    <property type="entry name" value="Radical_SAM"/>
    <property type="match status" value="1"/>
</dbReference>
<dbReference type="Pfam" id="PF00919">
    <property type="entry name" value="UPF0004"/>
    <property type="match status" value="1"/>
</dbReference>
<dbReference type="Gene3D" id="3.40.50.12160">
    <property type="entry name" value="Methylthiotransferase, N-terminal domain"/>
    <property type="match status" value="1"/>
</dbReference>
<evidence type="ECO:0000256" key="3">
    <source>
        <dbReference type="ARBA" id="ARBA00022679"/>
    </source>
</evidence>
<dbReference type="FunFam" id="3.40.50.12160:FF:000003">
    <property type="entry name" value="CDK5 regulatory subunit-associated protein 1"/>
    <property type="match status" value="1"/>
</dbReference>
<keyword evidence="5 13" id="KW-0479">Metal-binding</keyword>
<evidence type="ECO:0000256" key="8">
    <source>
        <dbReference type="ARBA" id="ARBA00033765"/>
    </source>
</evidence>
<name>A0AB35TZX2_9FIRM</name>
<proteinExistence type="inferred from homology"/>
<dbReference type="InterPro" id="IPR005839">
    <property type="entry name" value="Methylthiotransferase"/>
</dbReference>
<feature type="binding site" evidence="13">
    <location>
        <position position="51"/>
    </location>
    <ligand>
        <name>[4Fe-4S] cluster</name>
        <dbReference type="ChEBI" id="CHEBI:49883"/>
        <label>1</label>
    </ligand>
</feature>
<reference evidence="17 18" key="1">
    <citation type="submission" date="2022-03" db="EMBL/GenBank/DDBJ databases">
        <title>Novel taxa within the pig intestine.</title>
        <authorList>
            <person name="Wylensek D."/>
            <person name="Bishof K."/>
            <person name="Afrizal A."/>
            <person name="Clavel T."/>
        </authorList>
    </citation>
    <scope>NUCLEOTIDE SEQUENCE [LARGE SCALE GENOMIC DNA]</scope>
    <source>
        <strain evidence="17 18">CLA-KB-P133</strain>
    </source>
</reference>
<organism evidence="17 18">
    <name type="scientific">Grylomicrobium aquisgranensis</name>
    <dbReference type="NCBI Taxonomy" id="2926318"/>
    <lineage>
        <taxon>Bacteria</taxon>
        <taxon>Bacillati</taxon>
        <taxon>Bacillota</taxon>
        <taxon>Erysipelotrichia</taxon>
        <taxon>Erysipelotrichales</taxon>
        <taxon>Erysipelotrichaceae</taxon>
        <taxon>Grylomicrobium</taxon>
    </lineage>
</organism>
<keyword evidence="13" id="KW-0819">tRNA processing</keyword>
<dbReference type="InterPro" id="IPR006463">
    <property type="entry name" value="MiaB_methiolase"/>
</dbReference>
<evidence type="ECO:0000256" key="1">
    <source>
        <dbReference type="ARBA" id="ARBA00003234"/>
    </source>
</evidence>
<dbReference type="InterPro" id="IPR002792">
    <property type="entry name" value="TRAM_dom"/>
</dbReference>
<dbReference type="InterPro" id="IPR007197">
    <property type="entry name" value="rSAM"/>
</dbReference>
<dbReference type="InterPro" id="IPR013848">
    <property type="entry name" value="Methylthiotransferase_N"/>
</dbReference>
<evidence type="ECO:0000256" key="6">
    <source>
        <dbReference type="ARBA" id="ARBA00023004"/>
    </source>
</evidence>
<dbReference type="FunFam" id="3.80.30.20:FF:000001">
    <property type="entry name" value="tRNA-2-methylthio-N(6)-dimethylallyladenosine synthase 2"/>
    <property type="match status" value="1"/>
</dbReference>
<dbReference type="Pfam" id="PF01938">
    <property type="entry name" value="TRAM"/>
    <property type="match status" value="1"/>
</dbReference>
<evidence type="ECO:0000259" key="14">
    <source>
        <dbReference type="PROSITE" id="PS50926"/>
    </source>
</evidence>
<dbReference type="Gene3D" id="3.80.30.20">
    <property type="entry name" value="tm_1862 like domain"/>
    <property type="match status" value="1"/>
</dbReference>
<dbReference type="InterPro" id="IPR023404">
    <property type="entry name" value="rSAM_horseshoe"/>
</dbReference>
<protein>
    <recommendedName>
        <fullName evidence="10 13">tRNA-2-methylthio-N(6)-dimethylallyladenosine synthase</fullName>
        <ecNumber evidence="8 13">2.8.4.3</ecNumber>
    </recommendedName>
    <alternativeName>
        <fullName evidence="12 13">(Dimethylallyl)adenosine tRNA methylthiotransferase MiaB</fullName>
    </alternativeName>
    <alternativeName>
        <fullName evidence="11 13">tRNA-i(6)A37 methylthiotransferase</fullName>
    </alternativeName>
</protein>
<gene>
    <name evidence="13 17" type="primary">miaB</name>
    <name evidence="17" type="ORF">MOZ60_01100</name>
</gene>
<keyword evidence="13" id="KW-0963">Cytoplasm</keyword>
<dbReference type="GO" id="GO:0051539">
    <property type="term" value="F:4 iron, 4 sulfur cluster binding"/>
    <property type="evidence" value="ECO:0007669"/>
    <property type="project" value="UniProtKB-UniRule"/>
</dbReference>
<keyword evidence="3 13" id="KW-0808">Transferase</keyword>
<dbReference type="SFLD" id="SFLDG01082">
    <property type="entry name" value="B12-binding_domain_containing"/>
    <property type="match status" value="1"/>
</dbReference>
<feature type="domain" description="TRAM" evidence="14">
    <location>
        <begin position="415"/>
        <end position="477"/>
    </location>
</feature>
<feature type="domain" description="Radical SAM core" evidence="16">
    <location>
        <begin position="183"/>
        <end position="413"/>
    </location>
</feature>
<keyword evidence="2 13" id="KW-0004">4Fe-4S</keyword>
<comment type="catalytic activity">
    <reaction evidence="9 13">
        <text>N(6)-dimethylallyladenosine(37) in tRNA + (sulfur carrier)-SH + AH2 + 2 S-adenosyl-L-methionine = 2-methylsulfanyl-N(6)-dimethylallyladenosine(37) in tRNA + (sulfur carrier)-H + 5'-deoxyadenosine + L-methionine + A + S-adenosyl-L-homocysteine + 2 H(+)</text>
        <dbReference type="Rhea" id="RHEA:37067"/>
        <dbReference type="Rhea" id="RHEA-COMP:10375"/>
        <dbReference type="Rhea" id="RHEA-COMP:10376"/>
        <dbReference type="Rhea" id="RHEA-COMP:14737"/>
        <dbReference type="Rhea" id="RHEA-COMP:14739"/>
        <dbReference type="ChEBI" id="CHEBI:13193"/>
        <dbReference type="ChEBI" id="CHEBI:15378"/>
        <dbReference type="ChEBI" id="CHEBI:17319"/>
        <dbReference type="ChEBI" id="CHEBI:17499"/>
        <dbReference type="ChEBI" id="CHEBI:29917"/>
        <dbReference type="ChEBI" id="CHEBI:57844"/>
        <dbReference type="ChEBI" id="CHEBI:57856"/>
        <dbReference type="ChEBI" id="CHEBI:59789"/>
        <dbReference type="ChEBI" id="CHEBI:64428"/>
        <dbReference type="ChEBI" id="CHEBI:74415"/>
        <dbReference type="ChEBI" id="CHEBI:74417"/>
        <dbReference type="EC" id="2.8.4.3"/>
    </reaction>
</comment>